<feature type="chain" id="PRO_5045177445" description="Secreted protein" evidence="1">
    <location>
        <begin position="26"/>
        <end position="113"/>
    </location>
</feature>
<proteinExistence type="predicted"/>
<dbReference type="RefSeq" id="WP_342111629.1">
    <property type="nucleotide sequence ID" value="NZ_JBCAUN010000001.1"/>
</dbReference>
<sequence length="113" mass="11682">MKKLQRLAVTASVFAGVILVGTGCASVDPDGPPRAGSCIDESVMDAIPFVDCGESSATRILVYEIGEGEACDADLEVYSYQHMTIAGGDGPVTLWCSGVPGELTDEQKALIGS</sequence>
<dbReference type="PROSITE" id="PS51257">
    <property type="entry name" value="PROKAR_LIPOPROTEIN"/>
    <property type="match status" value="1"/>
</dbReference>
<keyword evidence="1" id="KW-0732">Signal</keyword>
<protein>
    <recommendedName>
        <fullName evidence="4">Secreted protein</fullName>
    </recommendedName>
</protein>
<feature type="signal peptide" evidence="1">
    <location>
        <begin position="1"/>
        <end position="25"/>
    </location>
</feature>
<organism evidence="2 3">
    <name type="scientific">Leifsonia stereocauli</name>
    <dbReference type="NCBI Taxonomy" id="3134136"/>
    <lineage>
        <taxon>Bacteria</taxon>
        <taxon>Bacillati</taxon>
        <taxon>Actinomycetota</taxon>
        <taxon>Actinomycetes</taxon>
        <taxon>Micrococcales</taxon>
        <taxon>Microbacteriaceae</taxon>
        <taxon>Leifsonia</taxon>
    </lineage>
</organism>
<name>A0ABU9W0E3_9MICO</name>
<keyword evidence="3" id="KW-1185">Reference proteome</keyword>
<dbReference type="EMBL" id="JBCLVG010000001">
    <property type="protein sequence ID" value="MEN1945480.1"/>
    <property type="molecule type" value="Genomic_DNA"/>
</dbReference>
<evidence type="ECO:0008006" key="4">
    <source>
        <dbReference type="Google" id="ProtNLM"/>
    </source>
</evidence>
<accession>A0ABU9W0E3</accession>
<evidence type="ECO:0000313" key="2">
    <source>
        <dbReference type="EMBL" id="MEN1945480.1"/>
    </source>
</evidence>
<evidence type="ECO:0000256" key="1">
    <source>
        <dbReference type="SAM" id="SignalP"/>
    </source>
</evidence>
<gene>
    <name evidence="2" type="ORF">WJX64_02880</name>
</gene>
<reference evidence="2 3" key="1">
    <citation type="submission" date="2024-03" db="EMBL/GenBank/DDBJ databases">
        <title>YIM 134122 draft genome.</title>
        <authorList>
            <person name="Zuo S."/>
            <person name="Xiong L."/>
        </authorList>
    </citation>
    <scope>NUCLEOTIDE SEQUENCE [LARGE SCALE GENOMIC DNA]</scope>
    <source>
        <strain evidence="2 3">YIM 134122</strain>
    </source>
</reference>
<dbReference type="Proteomes" id="UP001425155">
    <property type="component" value="Unassembled WGS sequence"/>
</dbReference>
<evidence type="ECO:0000313" key="3">
    <source>
        <dbReference type="Proteomes" id="UP001425155"/>
    </source>
</evidence>
<comment type="caution">
    <text evidence="2">The sequence shown here is derived from an EMBL/GenBank/DDBJ whole genome shotgun (WGS) entry which is preliminary data.</text>
</comment>